<evidence type="ECO:0000313" key="2">
    <source>
        <dbReference type="EMBL" id="NFA62076.1"/>
    </source>
</evidence>
<comment type="caution">
    <text evidence="2">The sequence shown here is derived from an EMBL/GenBank/DDBJ whole genome shotgun (WGS) entry which is preliminary data.</text>
</comment>
<feature type="transmembrane region" description="Helical" evidence="1">
    <location>
        <begin position="6"/>
        <end position="26"/>
    </location>
</feature>
<dbReference type="EMBL" id="SGJP01000056">
    <property type="protein sequence ID" value="NFA62076.1"/>
    <property type="molecule type" value="Genomic_DNA"/>
</dbReference>
<sequence length="167" mass="19958">MKKLSFEKICSIIAFIFLIGSFFNLVPIKYNKSTKEYNGYYYSNKLKETQSKNPIKIKLIFKSYTKFDLFKFTKSNEFKGELFINDTKYDIKRLNFVNDKFMKNKYIATFPNNKSNNNKSDNNYIFISISKDLNKILICNYNKNYNIWCTEKSLGDIKNLNIDFFKE</sequence>
<keyword evidence="1" id="KW-1133">Transmembrane helix</keyword>
<keyword evidence="1" id="KW-0812">Transmembrane</keyword>
<proteinExistence type="predicted"/>
<reference evidence="2 3" key="1">
    <citation type="submission" date="2019-02" db="EMBL/GenBank/DDBJ databases">
        <title>Genome sequencing of Clostridium botulinum clinical isolates.</title>
        <authorList>
            <person name="Brunt J."/>
            <person name="Van Vliet A.H.M."/>
            <person name="Stringer S.C."/>
            <person name="Grant K.A."/>
            <person name="Carter A.C."/>
            <person name="Peck M.W."/>
        </authorList>
    </citation>
    <scope>NUCLEOTIDE SEQUENCE [LARGE SCALE GENOMIC DNA]</scope>
    <source>
        <strain evidence="2 3">R1125/03</strain>
    </source>
</reference>
<dbReference type="Proteomes" id="UP000473089">
    <property type="component" value="Unassembled WGS sequence"/>
</dbReference>
<organism evidence="2 3">
    <name type="scientific">Clostridium botulinum</name>
    <dbReference type="NCBI Taxonomy" id="1491"/>
    <lineage>
        <taxon>Bacteria</taxon>
        <taxon>Bacillati</taxon>
        <taxon>Bacillota</taxon>
        <taxon>Clostridia</taxon>
        <taxon>Eubacteriales</taxon>
        <taxon>Clostridiaceae</taxon>
        <taxon>Clostridium</taxon>
    </lineage>
</organism>
<evidence type="ECO:0000313" key="3">
    <source>
        <dbReference type="Proteomes" id="UP000473089"/>
    </source>
</evidence>
<protein>
    <submittedName>
        <fullName evidence="2">Uncharacterized protein</fullName>
    </submittedName>
</protein>
<name>A0A6M0T2P7_CLOBO</name>
<accession>A0A6M0T2P7</accession>
<keyword evidence="1" id="KW-0472">Membrane</keyword>
<gene>
    <name evidence="2" type="ORF">EXM42_17330</name>
</gene>
<dbReference type="AlphaFoldDB" id="A0A6M0T2P7"/>
<evidence type="ECO:0000256" key="1">
    <source>
        <dbReference type="SAM" id="Phobius"/>
    </source>
</evidence>